<protein>
    <submittedName>
        <fullName evidence="1">Uncharacterized protein</fullName>
    </submittedName>
</protein>
<name>A0A0A8YZE2_ARUDO</name>
<organism evidence="1">
    <name type="scientific">Arundo donax</name>
    <name type="common">Giant reed</name>
    <name type="synonym">Donax arundinaceus</name>
    <dbReference type="NCBI Taxonomy" id="35708"/>
    <lineage>
        <taxon>Eukaryota</taxon>
        <taxon>Viridiplantae</taxon>
        <taxon>Streptophyta</taxon>
        <taxon>Embryophyta</taxon>
        <taxon>Tracheophyta</taxon>
        <taxon>Spermatophyta</taxon>
        <taxon>Magnoliopsida</taxon>
        <taxon>Liliopsida</taxon>
        <taxon>Poales</taxon>
        <taxon>Poaceae</taxon>
        <taxon>PACMAD clade</taxon>
        <taxon>Arundinoideae</taxon>
        <taxon>Arundineae</taxon>
        <taxon>Arundo</taxon>
    </lineage>
</organism>
<reference evidence="1" key="2">
    <citation type="journal article" date="2015" name="Data Brief">
        <title>Shoot transcriptome of the giant reed, Arundo donax.</title>
        <authorList>
            <person name="Barrero R.A."/>
            <person name="Guerrero F.D."/>
            <person name="Moolhuijzen P."/>
            <person name="Goolsby J.A."/>
            <person name="Tidwell J."/>
            <person name="Bellgard S.E."/>
            <person name="Bellgard M.I."/>
        </authorList>
    </citation>
    <scope>NUCLEOTIDE SEQUENCE</scope>
    <source>
        <tissue evidence="1">Shoot tissue taken approximately 20 cm above the soil surface</tissue>
    </source>
</reference>
<proteinExistence type="predicted"/>
<reference evidence="1" key="1">
    <citation type="submission" date="2014-09" db="EMBL/GenBank/DDBJ databases">
        <authorList>
            <person name="Magalhaes I.L.F."/>
            <person name="Oliveira U."/>
            <person name="Santos F.R."/>
            <person name="Vidigal T.H.D.A."/>
            <person name="Brescovit A.D."/>
            <person name="Santos A.J."/>
        </authorList>
    </citation>
    <scope>NUCLEOTIDE SEQUENCE</scope>
    <source>
        <tissue evidence="1">Shoot tissue taken approximately 20 cm above the soil surface</tissue>
    </source>
</reference>
<evidence type="ECO:0000313" key="1">
    <source>
        <dbReference type="EMBL" id="JAD31936.1"/>
    </source>
</evidence>
<accession>A0A0A8YZE2</accession>
<dbReference type="AlphaFoldDB" id="A0A0A8YZE2"/>
<sequence length="52" mass="5539">MRGVSLVRTAQVVPSMAASSRCRHCLGRPVMAMALELAMGSAGPTHTEDQIR</sequence>
<dbReference type="EMBL" id="GBRH01265959">
    <property type="protein sequence ID" value="JAD31936.1"/>
    <property type="molecule type" value="Transcribed_RNA"/>
</dbReference>